<evidence type="ECO:0000313" key="3">
    <source>
        <dbReference type="EMBL" id="HCL01282.1"/>
    </source>
</evidence>
<evidence type="ECO:0000256" key="1">
    <source>
        <dbReference type="ARBA" id="ARBA00022801"/>
    </source>
</evidence>
<dbReference type="InterPro" id="IPR049492">
    <property type="entry name" value="BD-FAE-like_dom"/>
</dbReference>
<accession>A0A3D2X2E4</accession>
<proteinExistence type="predicted"/>
<dbReference type="GO" id="GO:0016787">
    <property type="term" value="F:hydrolase activity"/>
    <property type="evidence" value="ECO:0007669"/>
    <property type="project" value="UniProtKB-KW"/>
</dbReference>
<reference evidence="3 4" key="1">
    <citation type="journal article" date="2018" name="Nat. Biotechnol.">
        <title>A standardized bacterial taxonomy based on genome phylogeny substantially revises the tree of life.</title>
        <authorList>
            <person name="Parks D.H."/>
            <person name="Chuvochina M."/>
            <person name="Waite D.W."/>
            <person name="Rinke C."/>
            <person name="Skarshewski A."/>
            <person name="Chaumeil P.A."/>
            <person name="Hugenholtz P."/>
        </authorList>
    </citation>
    <scope>NUCLEOTIDE SEQUENCE [LARGE SCALE GENOMIC DNA]</scope>
    <source>
        <strain evidence="3">UBA11728</strain>
    </source>
</reference>
<name>A0A3D2X2E4_9FIRM</name>
<dbReference type="EMBL" id="DPVV01000092">
    <property type="protein sequence ID" value="HCL01282.1"/>
    <property type="molecule type" value="Genomic_DNA"/>
</dbReference>
<dbReference type="PANTHER" id="PTHR48081">
    <property type="entry name" value="AB HYDROLASE SUPERFAMILY PROTEIN C4A8.06C"/>
    <property type="match status" value="1"/>
</dbReference>
<evidence type="ECO:0000259" key="2">
    <source>
        <dbReference type="Pfam" id="PF20434"/>
    </source>
</evidence>
<dbReference type="Gene3D" id="3.40.50.1820">
    <property type="entry name" value="alpha/beta hydrolase"/>
    <property type="match status" value="1"/>
</dbReference>
<feature type="domain" description="BD-FAE-like" evidence="2">
    <location>
        <begin position="30"/>
        <end position="215"/>
    </location>
</feature>
<sequence length="265" mass="29817">MLHKKIEIVVRSNIASLYTYILDNTPEIDKDRMRPIIIICPGGGYQSTSDRESEPVALHFNSMGYHSCVLRYSVKPTEYPIALLQLASTILYIREKAKEWNIDHNKIVVCGFSAGGHLVANLGTMWKDPFLSEAIGVSKEQIKPNGMILSYPVINSGRFGHKESFVNLLGSQYDEMVEKLSLEKCVNINTVPAFIWHTVSDEIVPVENSLFFAEAMQKIGIPFELHIYPNGRHGLSLATEETGNFAIQKECQNWITMAGAWIKNL</sequence>
<evidence type="ECO:0000313" key="4">
    <source>
        <dbReference type="Proteomes" id="UP000262969"/>
    </source>
</evidence>
<dbReference type="Proteomes" id="UP000262969">
    <property type="component" value="Unassembled WGS sequence"/>
</dbReference>
<dbReference type="PANTHER" id="PTHR48081:SF6">
    <property type="entry name" value="PEPTIDASE S9 PROLYL OLIGOPEPTIDASE CATALYTIC DOMAIN-CONTAINING PROTEIN"/>
    <property type="match status" value="1"/>
</dbReference>
<organism evidence="3 4">
    <name type="scientific">Lachnoclostridium phytofermentans</name>
    <dbReference type="NCBI Taxonomy" id="66219"/>
    <lineage>
        <taxon>Bacteria</taxon>
        <taxon>Bacillati</taxon>
        <taxon>Bacillota</taxon>
        <taxon>Clostridia</taxon>
        <taxon>Lachnospirales</taxon>
        <taxon>Lachnospiraceae</taxon>
    </lineage>
</organism>
<dbReference type="InterPro" id="IPR029058">
    <property type="entry name" value="AB_hydrolase_fold"/>
</dbReference>
<keyword evidence="1" id="KW-0378">Hydrolase</keyword>
<dbReference type="Pfam" id="PF20434">
    <property type="entry name" value="BD-FAE"/>
    <property type="match status" value="1"/>
</dbReference>
<protein>
    <submittedName>
        <fullName evidence="3">Acetylesterase</fullName>
    </submittedName>
</protein>
<dbReference type="InterPro" id="IPR050300">
    <property type="entry name" value="GDXG_lipolytic_enzyme"/>
</dbReference>
<comment type="caution">
    <text evidence="3">The sequence shown here is derived from an EMBL/GenBank/DDBJ whole genome shotgun (WGS) entry which is preliminary data.</text>
</comment>
<gene>
    <name evidence="3" type="ORF">DHW61_02530</name>
</gene>
<dbReference type="AlphaFoldDB" id="A0A3D2X2E4"/>
<dbReference type="SUPFAM" id="SSF53474">
    <property type="entry name" value="alpha/beta-Hydrolases"/>
    <property type="match status" value="1"/>
</dbReference>